<comment type="caution">
    <text evidence="2">The sequence shown here is derived from an EMBL/GenBank/DDBJ whole genome shotgun (WGS) entry which is preliminary data.</text>
</comment>
<dbReference type="EMBL" id="JWZT01005297">
    <property type="protein sequence ID" value="KII61635.1"/>
    <property type="molecule type" value="Genomic_DNA"/>
</dbReference>
<sequence length="135" mass="15328">MSLHQVVLLLFFFRLSAYENVDHRCNEQLHKKLEALAKSASGSHGASDIGVEEAIVAYQRQMLLELYKLKDVPEYGFMKKSCNEALQTHQPENHCWPVTASTYACFVDHQSEYIGLLRAQKEVAPDNSAKSEENI</sequence>
<gene>
    <name evidence="2" type="ORF">RF11_10670</name>
</gene>
<evidence type="ECO:0000313" key="3">
    <source>
        <dbReference type="Proteomes" id="UP000031668"/>
    </source>
</evidence>
<feature type="chain" id="PRO_5002164114" evidence="1">
    <location>
        <begin position="19"/>
        <end position="135"/>
    </location>
</feature>
<keyword evidence="1" id="KW-0732">Signal</keyword>
<evidence type="ECO:0000256" key="1">
    <source>
        <dbReference type="SAM" id="SignalP"/>
    </source>
</evidence>
<feature type="signal peptide" evidence="1">
    <location>
        <begin position="1"/>
        <end position="18"/>
    </location>
</feature>
<evidence type="ECO:0000313" key="2">
    <source>
        <dbReference type="EMBL" id="KII61635.1"/>
    </source>
</evidence>
<accession>A0A0C2M3Q2</accession>
<dbReference type="Proteomes" id="UP000031668">
    <property type="component" value="Unassembled WGS sequence"/>
</dbReference>
<protein>
    <submittedName>
        <fullName evidence="2">Uncharacterized protein</fullName>
    </submittedName>
</protein>
<keyword evidence="3" id="KW-1185">Reference proteome</keyword>
<dbReference type="AlphaFoldDB" id="A0A0C2M3Q2"/>
<proteinExistence type="predicted"/>
<organism evidence="2 3">
    <name type="scientific">Thelohanellus kitauei</name>
    <name type="common">Myxosporean</name>
    <dbReference type="NCBI Taxonomy" id="669202"/>
    <lineage>
        <taxon>Eukaryota</taxon>
        <taxon>Metazoa</taxon>
        <taxon>Cnidaria</taxon>
        <taxon>Myxozoa</taxon>
        <taxon>Myxosporea</taxon>
        <taxon>Bivalvulida</taxon>
        <taxon>Platysporina</taxon>
        <taxon>Myxobolidae</taxon>
        <taxon>Thelohanellus</taxon>
    </lineage>
</organism>
<name>A0A0C2M3Q2_THEKT</name>
<reference evidence="2 3" key="1">
    <citation type="journal article" date="2014" name="Genome Biol. Evol.">
        <title>The genome of the myxosporean Thelohanellus kitauei shows adaptations to nutrient acquisition within its fish host.</title>
        <authorList>
            <person name="Yang Y."/>
            <person name="Xiong J."/>
            <person name="Zhou Z."/>
            <person name="Huo F."/>
            <person name="Miao W."/>
            <person name="Ran C."/>
            <person name="Liu Y."/>
            <person name="Zhang J."/>
            <person name="Feng J."/>
            <person name="Wang M."/>
            <person name="Wang M."/>
            <person name="Wang L."/>
            <person name="Yao B."/>
        </authorList>
    </citation>
    <scope>NUCLEOTIDE SEQUENCE [LARGE SCALE GENOMIC DNA]</scope>
    <source>
        <strain evidence="2">Wuqing</strain>
    </source>
</reference>